<organism evidence="7 8">
    <name type="scientific">Cannabis sativa</name>
    <name type="common">Hemp</name>
    <name type="synonym">Marijuana</name>
    <dbReference type="NCBI Taxonomy" id="3483"/>
    <lineage>
        <taxon>Eukaryota</taxon>
        <taxon>Viridiplantae</taxon>
        <taxon>Streptophyta</taxon>
        <taxon>Embryophyta</taxon>
        <taxon>Tracheophyta</taxon>
        <taxon>Spermatophyta</taxon>
        <taxon>Magnoliopsida</taxon>
        <taxon>eudicotyledons</taxon>
        <taxon>Gunneridae</taxon>
        <taxon>Pentapetalae</taxon>
        <taxon>rosids</taxon>
        <taxon>fabids</taxon>
        <taxon>Rosales</taxon>
        <taxon>Cannabaceae</taxon>
        <taxon>Cannabis</taxon>
    </lineage>
</organism>
<dbReference type="FunFam" id="2.40.70.10:FF:000045">
    <property type="entry name" value="Basic 7S globulin"/>
    <property type="match status" value="1"/>
</dbReference>
<comment type="similarity">
    <text evidence="2">Belongs to the peptidase A1 family.</text>
</comment>
<dbReference type="GO" id="GO:0004190">
    <property type="term" value="F:aspartic-type endopeptidase activity"/>
    <property type="evidence" value="ECO:0007669"/>
    <property type="project" value="InterPro"/>
</dbReference>
<keyword evidence="3" id="KW-0964">Secreted</keyword>
<dbReference type="InterPro" id="IPR021109">
    <property type="entry name" value="Peptidase_aspartic_dom_sf"/>
</dbReference>
<dbReference type="Gene3D" id="2.40.70.10">
    <property type="entry name" value="Acid Proteases"/>
    <property type="match status" value="2"/>
</dbReference>
<name>A0A803Q248_CANSA</name>
<evidence type="ECO:0000256" key="3">
    <source>
        <dbReference type="ARBA" id="ARBA00022525"/>
    </source>
</evidence>
<dbReference type="Pfam" id="PF14541">
    <property type="entry name" value="TAXi_C"/>
    <property type="match status" value="1"/>
</dbReference>
<keyword evidence="8" id="KW-1185">Reference proteome</keyword>
<dbReference type="Gramene" id="evm.model.07.1306">
    <property type="protein sequence ID" value="cds.evm.model.07.1306"/>
    <property type="gene ID" value="evm.TU.07.1306"/>
</dbReference>
<reference evidence="7" key="2">
    <citation type="submission" date="2021-03" db="UniProtKB">
        <authorList>
            <consortium name="EnsemblPlants"/>
        </authorList>
    </citation>
    <scope>IDENTIFICATION</scope>
</reference>
<dbReference type="FunFam" id="2.40.70.10:FF:000041">
    <property type="entry name" value="Basic 7S globulin"/>
    <property type="match status" value="1"/>
</dbReference>
<dbReference type="PANTHER" id="PTHR47965">
    <property type="entry name" value="ASPARTYL PROTEASE-RELATED"/>
    <property type="match status" value="1"/>
</dbReference>
<dbReference type="PROSITE" id="PS51767">
    <property type="entry name" value="PEPTIDASE_A1"/>
    <property type="match status" value="1"/>
</dbReference>
<dbReference type="EMBL" id="UZAU01000661">
    <property type="status" value="NOT_ANNOTATED_CDS"/>
    <property type="molecule type" value="Genomic_DNA"/>
</dbReference>
<evidence type="ECO:0000256" key="5">
    <source>
        <dbReference type="SAM" id="SignalP"/>
    </source>
</evidence>
<sequence>MASSITFTLLFFFLFSALTSHLSTAKTTVPFPKALVLRVTKDTTTRQYITQITQRTPPVQAKVVLDVGGEFLWVDCEKGYKSSTKKPVPCGSPQCALSLSGACTIIDNDPSDVGICSVMPNNPISSVGTSGDLFQDILYVQSTNGFNSGKQVSVPNLLFSCAPNSLLEGLSKGSVGIAGLGRNKVALPSLLASAFSFPRKFGVCLSPNSNGVVFFGKEPYVLLPGIDVSDPKSLTYTPLIQNPRSLVTSFEGNPSAEYFIGVKSIKVGGNPLKFNATLLTFDNEGGHGGTKISTVDPFTTLETSIYKALVNAFVKALGPKVPRVKAVAPFGACFDAKHIGSTRVGPAVPQIDLVLRNDKLWSIFGDNSMVSVGNDVLCLGFVDGGPLNFVDWGIKFTPTAVVIGGQQIENNFLLFDLGASRLGFSSSLLFRQTTCSNFNFNSSAY</sequence>
<protein>
    <recommendedName>
        <fullName evidence="6">Peptidase A1 domain-containing protein</fullName>
    </recommendedName>
</protein>
<dbReference type="EnsemblPlants" id="evm.model.07.1306">
    <property type="protein sequence ID" value="cds.evm.model.07.1306"/>
    <property type="gene ID" value="evm.TU.07.1306"/>
</dbReference>
<dbReference type="InterPro" id="IPR032861">
    <property type="entry name" value="TAXi_N"/>
</dbReference>
<evidence type="ECO:0000313" key="8">
    <source>
        <dbReference type="Proteomes" id="UP000596661"/>
    </source>
</evidence>
<dbReference type="Proteomes" id="UP000596661">
    <property type="component" value="Chromosome 7"/>
</dbReference>
<feature type="signal peptide" evidence="5">
    <location>
        <begin position="1"/>
        <end position="25"/>
    </location>
</feature>
<feature type="domain" description="Peptidase A1" evidence="6">
    <location>
        <begin position="48"/>
        <end position="425"/>
    </location>
</feature>
<evidence type="ECO:0000256" key="2">
    <source>
        <dbReference type="ARBA" id="ARBA00007447"/>
    </source>
</evidence>
<comment type="subcellular location">
    <subcellularLocation>
        <location evidence="1">Secreted</location>
        <location evidence="1">Extracellular space</location>
    </subcellularLocation>
</comment>
<accession>A0A803Q248</accession>
<feature type="chain" id="PRO_5030697617" description="Peptidase A1 domain-containing protein" evidence="5">
    <location>
        <begin position="26"/>
        <end position="445"/>
    </location>
</feature>
<reference evidence="7" key="1">
    <citation type="submission" date="2018-11" db="EMBL/GenBank/DDBJ databases">
        <authorList>
            <person name="Grassa J C."/>
        </authorList>
    </citation>
    <scope>NUCLEOTIDE SEQUENCE [LARGE SCALE GENOMIC DNA]</scope>
</reference>
<dbReference type="GO" id="GO:0005576">
    <property type="term" value="C:extracellular region"/>
    <property type="evidence" value="ECO:0007669"/>
    <property type="project" value="UniProtKB-SubCell"/>
</dbReference>
<dbReference type="SUPFAM" id="SSF50630">
    <property type="entry name" value="Acid proteases"/>
    <property type="match status" value="1"/>
</dbReference>
<evidence type="ECO:0000313" key="7">
    <source>
        <dbReference type="EnsemblPlants" id="cds.evm.model.07.1306"/>
    </source>
</evidence>
<dbReference type="InterPro" id="IPR033121">
    <property type="entry name" value="PEPTIDASE_A1"/>
</dbReference>
<dbReference type="OrthoDB" id="1191721at2759"/>
<evidence type="ECO:0000256" key="1">
    <source>
        <dbReference type="ARBA" id="ARBA00004239"/>
    </source>
</evidence>
<dbReference type="AlphaFoldDB" id="A0A803Q248"/>
<keyword evidence="4 5" id="KW-0732">Signal</keyword>
<dbReference type="InterPro" id="IPR001461">
    <property type="entry name" value="Aspartic_peptidase_A1"/>
</dbReference>
<dbReference type="GO" id="GO:0006508">
    <property type="term" value="P:proteolysis"/>
    <property type="evidence" value="ECO:0007669"/>
    <property type="project" value="InterPro"/>
</dbReference>
<dbReference type="InterPro" id="IPR033868">
    <property type="entry name" value="Xylanase_inhibitor_I-like"/>
</dbReference>
<dbReference type="InterPro" id="IPR032799">
    <property type="entry name" value="TAXi_C"/>
</dbReference>
<evidence type="ECO:0000259" key="6">
    <source>
        <dbReference type="PROSITE" id="PS51767"/>
    </source>
</evidence>
<evidence type="ECO:0000256" key="4">
    <source>
        <dbReference type="ARBA" id="ARBA00022729"/>
    </source>
</evidence>
<dbReference type="CDD" id="cd05489">
    <property type="entry name" value="xylanase_inhibitor_I_like"/>
    <property type="match status" value="1"/>
</dbReference>
<proteinExistence type="inferred from homology"/>
<dbReference type="Pfam" id="PF14543">
    <property type="entry name" value="TAXi_N"/>
    <property type="match status" value="1"/>
</dbReference>
<dbReference type="PANTHER" id="PTHR47965:SF22">
    <property type="entry name" value="EUKARYOTIC ASPARTYL PROTEASE FAMILY PROTEIN"/>
    <property type="match status" value="1"/>
</dbReference>